<dbReference type="Pfam" id="PF00665">
    <property type="entry name" value="rve"/>
    <property type="match status" value="1"/>
</dbReference>
<proteinExistence type="predicted"/>
<dbReference type="Pfam" id="PF13276">
    <property type="entry name" value="HTH_21"/>
    <property type="match status" value="1"/>
</dbReference>
<dbReference type="Gene3D" id="3.30.420.10">
    <property type="entry name" value="Ribonuclease H-like superfamily/Ribonuclease H"/>
    <property type="match status" value="1"/>
</dbReference>
<dbReference type="PROSITE" id="PS50994">
    <property type="entry name" value="INTEGRASE"/>
    <property type="match status" value="1"/>
</dbReference>
<dbReference type="AlphaFoldDB" id="A0A6P1KL97"/>
<sequence length="238" mass="26610">MGISSISDRQSRFSPLIEKLAKANPRISKVKLCELFGVARSSHYLAKKPKMPSLKQINLTLWVKQAFDQSKGSAGARTLSAIVSQQHNVKLTRYKASKIMAQQGLVSRQLIRHRYSKADKEHAIHDNLLKRAFSPTAPNQVWTGDVTYIRTQAGFCYLAVVIDLFSRNIVGFAMSESPDSKLTIQALNMAYIVRLSPENVLFHSDQGTHYTSRAFADAIAQCKGMKHSMSRRGNSLRA</sequence>
<dbReference type="GO" id="GO:0003676">
    <property type="term" value="F:nucleic acid binding"/>
    <property type="evidence" value="ECO:0007669"/>
    <property type="project" value="InterPro"/>
</dbReference>
<geneLocation type="plasmid" evidence="2">
    <name>p1</name>
</geneLocation>
<accession>A0A6P1KL97</accession>
<keyword evidence="2" id="KW-0614">Plasmid</keyword>
<evidence type="ECO:0000259" key="1">
    <source>
        <dbReference type="PROSITE" id="PS50994"/>
    </source>
</evidence>
<dbReference type="InterPro" id="IPR025948">
    <property type="entry name" value="HTH-like_dom"/>
</dbReference>
<dbReference type="PANTHER" id="PTHR46889">
    <property type="entry name" value="TRANSPOSASE INSF FOR INSERTION SEQUENCE IS3B-RELATED"/>
    <property type="match status" value="1"/>
</dbReference>
<feature type="domain" description="Integrase catalytic" evidence="1">
    <location>
        <begin position="134"/>
        <end position="238"/>
    </location>
</feature>
<dbReference type="InterPro" id="IPR050900">
    <property type="entry name" value="Transposase_IS3/IS150/IS904"/>
</dbReference>
<evidence type="ECO:0000313" key="2">
    <source>
        <dbReference type="EMBL" id="QHG10757.1"/>
    </source>
</evidence>
<dbReference type="GO" id="GO:0015074">
    <property type="term" value="P:DNA integration"/>
    <property type="evidence" value="ECO:0007669"/>
    <property type="project" value="InterPro"/>
</dbReference>
<dbReference type="InterPro" id="IPR012337">
    <property type="entry name" value="RNaseH-like_sf"/>
</dbReference>
<organism evidence="2">
    <name type="scientific">Faucicola osloensis</name>
    <name type="common">Moraxella osloensis</name>
    <dbReference type="NCBI Taxonomy" id="34062"/>
    <lineage>
        <taxon>Bacteria</taxon>
        <taxon>Pseudomonadati</taxon>
        <taxon>Pseudomonadota</taxon>
        <taxon>Gammaproteobacteria</taxon>
        <taxon>Moraxellales</taxon>
        <taxon>Moraxellaceae</taxon>
        <taxon>Faucicola</taxon>
    </lineage>
</organism>
<name>A0A6P1KL97_FAUOS</name>
<dbReference type="NCBIfam" id="NF033516">
    <property type="entry name" value="transpos_IS3"/>
    <property type="match status" value="1"/>
</dbReference>
<dbReference type="PANTHER" id="PTHR46889:SF4">
    <property type="entry name" value="TRANSPOSASE INSO FOR INSERTION SEQUENCE ELEMENT IS911B-RELATED"/>
    <property type="match status" value="1"/>
</dbReference>
<dbReference type="EMBL" id="CP047227">
    <property type="protein sequence ID" value="QHG10757.1"/>
    <property type="molecule type" value="Genomic_DNA"/>
</dbReference>
<protein>
    <submittedName>
        <fullName evidence="2">IS3 family transposase</fullName>
    </submittedName>
</protein>
<dbReference type="InterPro" id="IPR001584">
    <property type="entry name" value="Integrase_cat-core"/>
</dbReference>
<dbReference type="InterPro" id="IPR036397">
    <property type="entry name" value="RNaseH_sf"/>
</dbReference>
<reference evidence="2" key="1">
    <citation type="journal article" date="2020" name="Microbiol. Resour. Announc.">
        <title>Complete Genome Sequence of Moraxella osloensis Strain YV1, Isolated from an Australian Wastewater Treatment Plant.</title>
        <authorList>
            <person name="Batinovic S."/>
            <person name="Rice D.T.F."/>
            <person name="Seviour R.J."/>
            <person name="Petrovski S."/>
        </authorList>
    </citation>
    <scope>NUCLEOTIDE SEQUENCE</scope>
    <source>
        <strain evidence="2">YV1</strain>
    </source>
</reference>
<dbReference type="SUPFAM" id="SSF53098">
    <property type="entry name" value="Ribonuclease H-like"/>
    <property type="match status" value="1"/>
</dbReference>
<gene>
    <name evidence="2" type="ORF">GSF12_12255</name>
</gene>
<dbReference type="InterPro" id="IPR048020">
    <property type="entry name" value="Transpos_IS3"/>
</dbReference>